<name>A0A6C0FHN5_9ZZZZ</name>
<accession>A0A6C0FHN5</accession>
<evidence type="ECO:0000313" key="1">
    <source>
        <dbReference type="EMBL" id="QHT38405.1"/>
    </source>
</evidence>
<sequence>MNKTPEKNEGGWYHFDDYPEFKPNLSPREVFLMGAFGGTYWRPISSKLSNETHQNQHKKYPDSWWEGIPEDRLTRPIEKYDRKVNSYRVKVGKTLEFCENNSLAEATHPYGWFQWYCDFFFGERYKCDKKMIERWLKHSGPDGNLRLRLVKLILYKTGDYRDPAVSPSLRQSLLHWGYHLTNKDYEIACNRI</sequence>
<protein>
    <submittedName>
        <fullName evidence="1">Uncharacterized protein</fullName>
    </submittedName>
</protein>
<dbReference type="EMBL" id="MN738829">
    <property type="protein sequence ID" value="QHT38405.1"/>
    <property type="molecule type" value="Genomic_DNA"/>
</dbReference>
<proteinExistence type="predicted"/>
<dbReference type="PANTHER" id="PTHR37948">
    <property type="entry name" value="ZGC:113208"/>
    <property type="match status" value="1"/>
</dbReference>
<dbReference type="AlphaFoldDB" id="A0A6C0FHN5"/>
<reference evidence="1" key="1">
    <citation type="journal article" date="2020" name="Nature">
        <title>Giant virus diversity and host interactions through global metagenomics.</title>
        <authorList>
            <person name="Schulz F."/>
            <person name="Roux S."/>
            <person name="Paez-Espino D."/>
            <person name="Jungbluth S."/>
            <person name="Walsh D.A."/>
            <person name="Denef V.J."/>
            <person name="McMahon K.D."/>
            <person name="Konstantinidis K.T."/>
            <person name="Eloe-Fadrosh E.A."/>
            <person name="Kyrpides N.C."/>
            <person name="Woyke T."/>
        </authorList>
    </citation>
    <scope>NUCLEOTIDE SEQUENCE</scope>
    <source>
        <strain evidence="1">GVMAG-S-ERX556101-89</strain>
    </source>
</reference>
<dbReference type="PANTHER" id="PTHR37948:SF1">
    <property type="entry name" value="BLL5189 PROTEIN"/>
    <property type="match status" value="1"/>
</dbReference>
<organism evidence="1">
    <name type="scientific">viral metagenome</name>
    <dbReference type="NCBI Taxonomy" id="1070528"/>
    <lineage>
        <taxon>unclassified sequences</taxon>
        <taxon>metagenomes</taxon>
        <taxon>organismal metagenomes</taxon>
    </lineage>
</organism>